<dbReference type="OrthoDB" id="9807403at2"/>
<dbReference type="InterPro" id="IPR011063">
    <property type="entry name" value="TilS/TtcA_N"/>
</dbReference>
<comment type="function">
    <text evidence="8">Ligates lysine onto the cytidine present at position 34 of the AUA codon-specific tRNA(Ile) that contains the anticodon CAU, in an ATP-dependent manner. Cytidine is converted to lysidine, thus changing the amino acid specificity of the tRNA from methionine to isoleucine.</text>
</comment>
<comment type="similarity">
    <text evidence="8">Belongs to the tRNA(Ile)-lysidine synthase family.</text>
</comment>
<evidence type="ECO:0000256" key="4">
    <source>
        <dbReference type="ARBA" id="ARBA00022694"/>
    </source>
</evidence>
<dbReference type="PANTHER" id="PTHR43033:SF1">
    <property type="entry name" value="TRNA(ILE)-LYSIDINE SYNTHASE-RELATED"/>
    <property type="match status" value="1"/>
</dbReference>
<dbReference type="NCBIfam" id="TIGR02432">
    <property type="entry name" value="lysidine_TilS_N"/>
    <property type="match status" value="1"/>
</dbReference>
<evidence type="ECO:0000313" key="10">
    <source>
        <dbReference type="EMBL" id="CUQ67455.1"/>
    </source>
</evidence>
<dbReference type="SUPFAM" id="SSF56037">
    <property type="entry name" value="PheT/TilS domain"/>
    <property type="match status" value="1"/>
</dbReference>
<dbReference type="Pfam" id="PF01171">
    <property type="entry name" value="ATP_bind_3"/>
    <property type="match status" value="1"/>
</dbReference>
<keyword evidence="2 8" id="KW-0963">Cytoplasm</keyword>
<evidence type="ECO:0000256" key="1">
    <source>
        <dbReference type="ARBA" id="ARBA00004496"/>
    </source>
</evidence>
<dbReference type="HAMAP" id="MF_01161">
    <property type="entry name" value="tRNA_Ile_lys_synt"/>
    <property type="match status" value="1"/>
</dbReference>
<dbReference type="GO" id="GO:0032267">
    <property type="term" value="F:tRNA(Ile)-lysidine synthase activity"/>
    <property type="evidence" value="ECO:0007669"/>
    <property type="project" value="UniProtKB-EC"/>
</dbReference>
<sequence>MTTAVSRATGHPPRTGWPPLLRRVVRTIRTRRLFEPGRHLLVAVSGGPDSMALLSLLNRLKPSWRLTLTVVHYNYGLRGAESDGDQACVEDLCRRWDLPLFVERLDVGSRPRGVSLQSAARELRYEAMMKRALVCGADRIALGHTADDQAETVLLWMLRGAGLTGVSGMPSCRNHLFVRPLYETRRADVLAYLRDEGVPFRWDSSNEKSIYLRNRIRHEIMPVLEKVVPSAVEALCRLADLCVEDDRYLERQIAALCEGRITRFPDGRKAVDRSFFKSLPRAVQRRVVRNLCKECDVSGRPPAMKAVESLLRIANGPTACSSMRVASVEATVERDRLYVAPSKFGANFGEPAGVSSAGTAPMALAIPGSVVWPETGHRIEAFKIKKKDFRPLAGRDRTRIVVDASRISEGLVVRSWKPGDRFCPFGMGGRSKKLQDFFTDLKMPVRERRRVPIVEAPEGIVWVVGYRQDDRWSVDEKTEWCVVLGVREPVAVKES</sequence>
<dbReference type="Gene3D" id="1.20.59.20">
    <property type="match status" value="1"/>
</dbReference>
<dbReference type="InterPro" id="IPR014729">
    <property type="entry name" value="Rossmann-like_a/b/a_fold"/>
</dbReference>
<dbReference type="STRING" id="1715989.NITINOP_2483"/>
<dbReference type="AlphaFoldDB" id="A0A0S4KUI1"/>
<dbReference type="InterPro" id="IPR012796">
    <property type="entry name" value="Lysidine-tRNA-synth_C"/>
</dbReference>
<feature type="domain" description="Lysidine-tRNA(Ile) synthetase C-terminal" evidence="9">
    <location>
        <begin position="411"/>
        <end position="484"/>
    </location>
</feature>
<dbReference type="SUPFAM" id="SSF52402">
    <property type="entry name" value="Adenine nucleotide alpha hydrolases-like"/>
    <property type="match status" value="1"/>
</dbReference>
<keyword evidence="5 8" id="KW-0547">Nucleotide-binding</keyword>
<evidence type="ECO:0000256" key="6">
    <source>
        <dbReference type="ARBA" id="ARBA00022840"/>
    </source>
</evidence>
<dbReference type="KEGG" id="nio:NITINOP_2483"/>
<feature type="binding site" evidence="8">
    <location>
        <begin position="45"/>
        <end position="50"/>
    </location>
    <ligand>
        <name>ATP</name>
        <dbReference type="ChEBI" id="CHEBI:30616"/>
    </ligand>
</feature>
<dbReference type="EMBL" id="LN885086">
    <property type="protein sequence ID" value="CUQ67455.1"/>
    <property type="molecule type" value="Genomic_DNA"/>
</dbReference>
<reference evidence="11" key="1">
    <citation type="submission" date="2015-09" db="EMBL/GenBank/DDBJ databases">
        <authorList>
            <person name="Daims H."/>
        </authorList>
    </citation>
    <scope>NUCLEOTIDE SEQUENCE [LARGE SCALE GENOMIC DNA]</scope>
</reference>
<dbReference type="Gene3D" id="3.40.50.620">
    <property type="entry name" value="HUPs"/>
    <property type="match status" value="1"/>
</dbReference>
<dbReference type="CDD" id="cd01992">
    <property type="entry name" value="TilS_N"/>
    <property type="match status" value="1"/>
</dbReference>
<comment type="subcellular location">
    <subcellularLocation>
        <location evidence="1 8">Cytoplasm</location>
    </subcellularLocation>
</comment>
<organism evidence="10 11">
    <name type="scientific">Candidatus Nitrospira inopinata</name>
    <dbReference type="NCBI Taxonomy" id="1715989"/>
    <lineage>
        <taxon>Bacteria</taxon>
        <taxon>Pseudomonadati</taxon>
        <taxon>Nitrospirota</taxon>
        <taxon>Nitrospiria</taxon>
        <taxon>Nitrospirales</taxon>
        <taxon>Nitrospiraceae</taxon>
        <taxon>Nitrospira</taxon>
    </lineage>
</organism>
<dbReference type="Proteomes" id="UP000066284">
    <property type="component" value="Chromosome 1"/>
</dbReference>
<name>A0A0S4KUI1_9BACT</name>
<comment type="catalytic activity">
    <reaction evidence="7 8">
        <text>cytidine(34) in tRNA(Ile2) + L-lysine + ATP = lysidine(34) in tRNA(Ile2) + AMP + diphosphate + H(+)</text>
        <dbReference type="Rhea" id="RHEA:43744"/>
        <dbReference type="Rhea" id="RHEA-COMP:10625"/>
        <dbReference type="Rhea" id="RHEA-COMP:10670"/>
        <dbReference type="ChEBI" id="CHEBI:15378"/>
        <dbReference type="ChEBI" id="CHEBI:30616"/>
        <dbReference type="ChEBI" id="CHEBI:32551"/>
        <dbReference type="ChEBI" id="CHEBI:33019"/>
        <dbReference type="ChEBI" id="CHEBI:82748"/>
        <dbReference type="ChEBI" id="CHEBI:83665"/>
        <dbReference type="ChEBI" id="CHEBI:456215"/>
        <dbReference type="EC" id="6.3.4.19"/>
    </reaction>
</comment>
<keyword evidence="4 8" id="KW-0819">tRNA processing</keyword>
<dbReference type="InterPro" id="IPR012094">
    <property type="entry name" value="tRNA_Ile_lys_synt"/>
</dbReference>
<keyword evidence="3 8" id="KW-0436">Ligase</keyword>
<dbReference type="EC" id="6.3.4.19" evidence="8"/>
<gene>
    <name evidence="8 10" type="primary">tilS</name>
    <name evidence="10" type="ORF">NITINOP_2483</name>
</gene>
<evidence type="ECO:0000256" key="8">
    <source>
        <dbReference type="HAMAP-Rule" id="MF_01161"/>
    </source>
</evidence>
<protein>
    <recommendedName>
        <fullName evidence="8">tRNA(Ile)-lysidine synthase</fullName>
        <ecNumber evidence="8">6.3.4.19</ecNumber>
    </recommendedName>
    <alternativeName>
        <fullName evidence="8">tRNA(Ile)-2-lysyl-cytidine synthase</fullName>
    </alternativeName>
    <alternativeName>
        <fullName evidence="8">tRNA(Ile)-lysidine synthetase</fullName>
    </alternativeName>
</protein>
<dbReference type="GO" id="GO:0005737">
    <property type="term" value="C:cytoplasm"/>
    <property type="evidence" value="ECO:0007669"/>
    <property type="project" value="UniProtKB-SubCell"/>
</dbReference>
<evidence type="ECO:0000256" key="3">
    <source>
        <dbReference type="ARBA" id="ARBA00022598"/>
    </source>
</evidence>
<keyword evidence="11" id="KW-1185">Reference proteome</keyword>
<proteinExistence type="inferred from homology"/>
<evidence type="ECO:0000313" key="11">
    <source>
        <dbReference type="Proteomes" id="UP000066284"/>
    </source>
</evidence>
<evidence type="ECO:0000256" key="5">
    <source>
        <dbReference type="ARBA" id="ARBA00022741"/>
    </source>
</evidence>
<dbReference type="PANTHER" id="PTHR43033">
    <property type="entry name" value="TRNA(ILE)-LYSIDINE SYNTHASE-RELATED"/>
    <property type="match status" value="1"/>
</dbReference>
<comment type="domain">
    <text evidence="8">The N-terminal region contains the highly conserved SGGXDS motif, predicted to be a P-loop motif involved in ATP binding.</text>
</comment>
<dbReference type="NCBIfam" id="TIGR02433">
    <property type="entry name" value="lysidine_TilS_C"/>
    <property type="match status" value="1"/>
</dbReference>
<accession>A0A0S4KUI1</accession>
<evidence type="ECO:0000256" key="7">
    <source>
        <dbReference type="ARBA" id="ARBA00048539"/>
    </source>
</evidence>
<evidence type="ECO:0000259" key="9">
    <source>
        <dbReference type="SMART" id="SM00977"/>
    </source>
</evidence>
<dbReference type="RefSeq" id="WP_062485845.1">
    <property type="nucleotide sequence ID" value="NZ_LN885086.1"/>
</dbReference>
<keyword evidence="6 8" id="KW-0067">ATP-binding</keyword>
<dbReference type="GO" id="GO:0006400">
    <property type="term" value="P:tRNA modification"/>
    <property type="evidence" value="ECO:0007669"/>
    <property type="project" value="UniProtKB-UniRule"/>
</dbReference>
<dbReference type="Pfam" id="PF11734">
    <property type="entry name" value="TilS_C"/>
    <property type="match status" value="1"/>
</dbReference>
<dbReference type="SUPFAM" id="SSF82829">
    <property type="entry name" value="MesJ substrate recognition domain-like"/>
    <property type="match status" value="1"/>
</dbReference>
<dbReference type="InterPro" id="IPR012795">
    <property type="entry name" value="tRNA_Ile_lys_synt_N"/>
</dbReference>
<evidence type="ECO:0000256" key="2">
    <source>
        <dbReference type="ARBA" id="ARBA00022490"/>
    </source>
</evidence>
<dbReference type="SMART" id="SM00977">
    <property type="entry name" value="TilS_C"/>
    <property type="match status" value="1"/>
</dbReference>
<dbReference type="GO" id="GO:0005524">
    <property type="term" value="F:ATP binding"/>
    <property type="evidence" value="ECO:0007669"/>
    <property type="project" value="UniProtKB-UniRule"/>
</dbReference>